<evidence type="ECO:0000256" key="1">
    <source>
        <dbReference type="ARBA" id="ARBA00004477"/>
    </source>
</evidence>
<sequence>MKRARRLATAGLALFFVWVSVLVAAPTGSARTITLQAPVWAVILLGAYLAAWLVHGVLKFQSYPSALQELRTQRPPHSSV</sequence>
<dbReference type="InterPro" id="IPR013174">
    <property type="entry name" value="DPM3"/>
</dbReference>
<keyword evidence="6 7" id="KW-0472">Membrane</keyword>
<dbReference type="AlphaFoldDB" id="A0A2J7ZKP0"/>
<comment type="similarity">
    <text evidence="2 7">Belongs to the DPM3 family.</text>
</comment>
<evidence type="ECO:0000256" key="6">
    <source>
        <dbReference type="ARBA" id="ARBA00023136"/>
    </source>
</evidence>
<feature type="transmembrane region" description="Helical" evidence="7">
    <location>
        <begin position="40"/>
        <end position="58"/>
    </location>
</feature>
<comment type="function">
    <text evidence="7">Stabilizer subunit of the dolichol-phosphate mannose (DPM) synthase complex; tethers catalytic subunit to the ER.</text>
</comment>
<organism evidence="9 10">
    <name type="scientific">Tetrabaena socialis</name>
    <dbReference type="NCBI Taxonomy" id="47790"/>
    <lineage>
        <taxon>Eukaryota</taxon>
        <taxon>Viridiplantae</taxon>
        <taxon>Chlorophyta</taxon>
        <taxon>core chlorophytes</taxon>
        <taxon>Chlorophyceae</taxon>
        <taxon>CS clade</taxon>
        <taxon>Chlamydomonadales</taxon>
        <taxon>Tetrabaenaceae</taxon>
        <taxon>Tetrabaena</taxon>
    </lineage>
</organism>
<evidence type="ECO:0000256" key="2">
    <source>
        <dbReference type="ARBA" id="ARBA00010430"/>
    </source>
</evidence>
<dbReference type="Proteomes" id="UP000236333">
    <property type="component" value="Unassembled WGS sequence"/>
</dbReference>
<keyword evidence="10" id="KW-1185">Reference proteome</keyword>
<evidence type="ECO:0000313" key="10">
    <source>
        <dbReference type="Proteomes" id="UP000236333"/>
    </source>
</evidence>
<dbReference type="OrthoDB" id="2014333at2759"/>
<keyword evidence="4 7" id="KW-0256">Endoplasmic reticulum</keyword>
<feature type="chain" id="PRO_5014332301" description="Dolichol-phosphate mannosyltransferase subunit 3" evidence="8">
    <location>
        <begin position="25"/>
        <end position="80"/>
    </location>
</feature>
<keyword evidence="8" id="KW-0732">Signal</keyword>
<comment type="subcellular location">
    <subcellularLocation>
        <location evidence="1 7">Endoplasmic reticulum membrane</location>
        <topology evidence="1 7">Multi-pass membrane protein</topology>
    </subcellularLocation>
</comment>
<dbReference type="UniPathway" id="UPA00378"/>
<comment type="subunit">
    <text evidence="7">Component of the dolichol-phosphate mannose (DPM) synthase complex.</text>
</comment>
<name>A0A2J7ZKP0_9CHLO</name>
<evidence type="ECO:0000256" key="4">
    <source>
        <dbReference type="ARBA" id="ARBA00022824"/>
    </source>
</evidence>
<comment type="caution">
    <text evidence="9">The sequence shown here is derived from an EMBL/GenBank/DDBJ whole genome shotgun (WGS) entry which is preliminary data.</text>
</comment>
<evidence type="ECO:0000256" key="7">
    <source>
        <dbReference type="RuleBase" id="RU365085"/>
    </source>
</evidence>
<dbReference type="Pfam" id="PF08285">
    <property type="entry name" value="DPM3"/>
    <property type="match status" value="1"/>
</dbReference>
<accession>A0A2J7ZKP0</accession>
<comment type="caution">
    <text evidence="7">Lacks conserved residue(s) required for the propagation of feature annotation.</text>
</comment>
<keyword evidence="3 7" id="KW-0812">Transmembrane</keyword>
<feature type="signal peptide" evidence="8">
    <location>
        <begin position="1"/>
        <end position="24"/>
    </location>
</feature>
<proteinExistence type="inferred from homology"/>
<reference evidence="9 10" key="1">
    <citation type="journal article" date="2017" name="Mol. Biol. Evol.">
        <title>The 4-celled Tetrabaena socialis nuclear genome reveals the essential components for genetic control of cell number at the origin of multicellularity in the volvocine lineage.</title>
        <authorList>
            <person name="Featherston J."/>
            <person name="Arakaki Y."/>
            <person name="Hanschen E.R."/>
            <person name="Ferris P.J."/>
            <person name="Michod R.E."/>
            <person name="Olson B.J.S.C."/>
            <person name="Nozaki H."/>
            <person name="Durand P.M."/>
        </authorList>
    </citation>
    <scope>NUCLEOTIDE SEQUENCE [LARGE SCALE GENOMIC DNA]</scope>
    <source>
        <strain evidence="9 10">NIES-571</strain>
    </source>
</reference>
<evidence type="ECO:0000313" key="9">
    <source>
        <dbReference type="EMBL" id="PNH00833.1"/>
    </source>
</evidence>
<gene>
    <name evidence="9" type="ORF">TSOC_013325</name>
</gene>
<protein>
    <recommendedName>
        <fullName evidence="7">Dolichol-phosphate mannosyltransferase subunit 3</fullName>
    </recommendedName>
</protein>
<dbReference type="GO" id="GO:0005789">
    <property type="term" value="C:endoplasmic reticulum membrane"/>
    <property type="evidence" value="ECO:0007669"/>
    <property type="project" value="UniProtKB-SubCell"/>
</dbReference>
<dbReference type="EMBL" id="PGGS01001146">
    <property type="protein sequence ID" value="PNH00833.1"/>
    <property type="molecule type" value="Genomic_DNA"/>
</dbReference>
<evidence type="ECO:0000256" key="3">
    <source>
        <dbReference type="ARBA" id="ARBA00022692"/>
    </source>
</evidence>
<keyword evidence="5 7" id="KW-1133">Transmembrane helix</keyword>
<evidence type="ECO:0000256" key="5">
    <source>
        <dbReference type="ARBA" id="ARBA00022989"/>
    </source>
</evidence>
<evidence type="ECO:0000256" key="8">
    <source>
        <dbReference type="SAM" id="SignalP"/>
    </source>
</evidence>
<comment type="pathway">
    <text evidence="7">Protein modification; protein glycosylation.</text>
</comment>